<accession>A0A9X4H3J2</accession>
<dbReference type="Pfam" id="PF13185">
    <property type="entry name" value="GAF_2"/>
    <property type="match status" value="1"/>
</dbReference>
<dbReference type="SMART" id="SM00267">
    <property type="entry name" value="GGDEF"/>
    <property type="match status" value="1"/>
</dbReference>
<dbReference type="InterPro" id="IPR050469">
    <property type="entry name" value="Diguanylate_Cyclase"/>
</dbReference>
<dbReference type="InterPro" id="IPR048430">
    <property type="entry name" value="MASE9"/>
</dbReference>
<protein>
    <submittedName>
        <fullName evidence="3">Sensor domain-containing diguanylate cyclase</fullName>
    </submittedName>
</protein>
<feature type="transmembrane region" description="Helical" evidence="1">
    <location>
        <begin position="6"/>
        <end position="26"/>
    </location>
</feature>
<feature type="transmembrane region" description="Helical" evidence="1">
    <location>
        <begin position="64"/>
        <end position="90"/>
    </location>
</feature>
<gene>
    <name evidence="3" type="ORF">L7E55_01140</name>
</gene>
<feature type="domain" description="GGDEF" evidence="2">
    <location>
        <begin position="424"/>
        <end position="558"/>
    </location>
</feature>
<keyword evidence="4" id="KW-1185">Reference proteome</keyword>
<keyword evidence="1" id="KW-0472">Membrane</keyword>
<feature type="transmembrane region" description="Helical" evidence="1">
    <location>
        <begin position="179"/>
        <end position="197"/>
    </location>
</feature>
<evidence type="ECO:0000313" key="3">
    <source>
        <dbReference type="EMBL" id="MDF9406977.1"/>
    </source>
</evidence>
<feature type="transmembrane region" description="Helical" evidence="1">
    <location>
        <begin position="38"/>
        <end position="58"/>
    </location>
</feature>
<keyword evidence="1" id="KW-0812">Transmembrane</keyword>
<dbReference type="InterPro" id="IPR029016">
    <property type="entry name" value="GAF-like_dom_sf"/>
</dbReference>
<evidence type="ECO:0000259" key="2">
    <source>
        <dbReference type="PROSITE" id="PS50887"/>
    </source>
</evidence>
<reference evidence="3" key="1">
    <citation type="submission" date="2022-02" db="EMBL/GenBank/DDBJ databases">
        <authorList>
            <person name="Leng L."/>
        </authorList>
    </citation>
    <scope>NUCLEOTIDE SEQUENCE</scope>
    <source>
        <strain evidence="3">JI</strain>
    </source>
</reference>
<dbReference type="InterPro" id="IPR029787">
    <property type="entry name" value="Nucleotide_cyclase"/>
</dbReference>
<evidence type="ECO:0000256" key="1">
    <source>
        <dbReference type="SAM" id="Phobius"/>
    </source>
</evidence>
<dbReference type="GO" id="GO:0052621">
    <property type="term" value="F:diguanylate cyclase activity"/>
    <property type="evidence" value="ECO:0007669"/>
    <property type="project" value="TreeGrafter"/>
</dbReference>
<dbReference type="CDD" id="cd01949">
    <property type="entry name" value="GGDEF"/>
    <property type="match status" value="1"/>
</dbReference>
<dbReference type="InterPro" id="IPR003018">
    <property type="entry name" value="GAF"/>
</dbReference>
<proteinExistence type="predicted"/>
<name>A0A9X4H3J2_9FIRM</name>
<feature type="transmembrane region" description="Helical" evidence="1">
    <location>
        <begin position="133"/>
        <end position="158"/>
    </location>
</feature>
<keyword evidence="1" id="KW-1133">Transmembrane helix</keyword>
<dbReference type="PROSITE" id="PS50887">
    <property type="entry name" value="GGDEF"/>
    <property type="match status" value="1"/>
</dbReference>
<dbReference type="Proteomes" id="UP001154312">
    <property type="component" value="Unassembled WGS sequence"/>
</dbReference>
<evidence type="ECO:0000313" key="4">
    <source>
        <dbReference type="Proteomes" id="UP001154312"/>
    </source>
</evidence>
<dbReference type="SUPFAM" id="SSF55781">
    <property type="entry name" value="GAF domain-like"/>
    <property type="match status" value="1"/>
</dbReference>
<dbReference type="SMART" id="SM00065">
    <property type="entry name" value="GAF"/>
    <property type="match status" value="1"/>
</dbReference>
<dbReference type="PANTHER" id="PTHR45138:SF9">
    <property type="entry name" value="DIGUANYLATE CYCLASE DGCM-RELATED"/>
    <property type="match status" value="1"/>
</dbReference>
<dbReference type="NCBIfam" id="TIGR00254">
    <property type="entry name" value="GGDEF"/>
    <property type="match status" value="1"/>
</dbReference>
<dbReference type="RefSeq" id="WP_277442122.1">
    <property type="nucleotide sequence ID" value="NZ_JAKOAV010000001.1"/>
</dbReference>
<dbReference type="Pfam" id="PF00990">
    <property type="entry name" value="GGDEF"/>
    <property type="match status" value="1"/>
</dbReference>
<organism evidence="3 4">
    <name type="scientific">Pelotomaculum isophthalicicum JI</name>
    <dbReference type="NCBI Taxonomy" id="947010"/>
    <lineage>
        <taxon>Bacteria</taxon>
        <taxon>Bacillati</taxon>
        <taxon>Bacillota</taxon>
        <taxon>Clostridia</taxon>
        <taxon>Eubacteriales</taxon>
        <taxon>Desulfotomaculaceae</taxon>
        <taxon>Pelotomaculum</taxon>
    </lineage>
</organism>
<dbReference type="InterPro" id="IPR043128">
    <property type="entry name" value="Rev_trsase/Diguanyl_cyclase"/>
</dbReference>
<dbReference type="PANTHER" id="PTHR45138">
    <property type="entry name" value="REGULATORY COMPONENTS OF SENSORY TRANSDUCTION SYSTEM"/>
    <property type="match status" value="1"/>
</dbReference>
<comment type="caution">
    <text evidence="3">The sequence shown here is derived from an EMBL/GenBank/DDBJ whole genome shotgun (WGS) entry which is preliminary data.</text>
</comment>
<dbReference type="Gene3D" id="3.30.450.40">
    <property type="match status" value="1"/>
</dbReference>
<dbReference type="InterPro" id="IPR000160">
    <property type="entry name" value="GGDEF_dom"/>
</dbReference>
<sequence>MRPKGFVHILYIWLVVGLAAWQLYLLIPALDMDRLRELLSIVLLGVLAEWLAVSFPHGQLSGSFALVLSTYLIFGPAATAWVSGLSTLFGQGIANRGNPARTTVFNAGQYVLAAVAAGHIYQLCGGRPGWSGFAAIFPLAAFTVSYLIINHLLIYFYLLPKRRHYPGPAWLDAVKWDSLTYLLTVPLGLLIAMIYVYTGITGIMLLFSSVLAIQLIMRHYIHLHVANRELKAFYDVATFLEKNPDLGELLNFILRSARKVFPYHSGVAYLRSGERDAFAPVAATGPYSKELKRTIVYRGEGIAGCSILDRKPEIISNCRLDPRTRNEAGLCQVMRSLLIIPLLSGEDDLGVIVLGDQRPMAFDEKHLHIMAVLGGQAALTVGKSVLASRLEHAASLDVLTGLLNSGVFFQAASEICEAAVENGALLGLMLIDTDRFKNFNDRYGRAAGDDMLAELAGIVKGVTRGDDLAAHYGGDEFAVILPGAGGRRLLDIADSLSNEIREHYFLRRAGRQARITVSIGVAELPRDAGDAAGLFKAAQRALDKAKKEGGNKVVSAAASIIGLS</sequence>
<dbReference type="EMBL" id="JAKOAV010000001">
    <property type="protein sequence ID" value="MDF9406977.1"/>
    <property type="molecule type" value="Genomic_DNA"/>
</dbReference>
<feature type="transmembrane region" description="Helical" evidence="1">
    <location>
        <begin position="102"/>
        <end position="121"/>
    </location>
</feature>
<dbReference type="Gene3D" id="3.30.70.270">
    <property type="match status" value="1"/>
</dbReference>
<dbReference type="Pfam" id="PF20972">
    <property type="entry name" value="MASE9"/>
    <property type="match status" value="1"/>
</dbReference>
<dbReference type="SUPFAM" id="SSF55073">
    <property type="entry name" value="Nucleotide cyclase"/>
    <property type="match status" value="1"/>
</dbReference>
<dbReference type="AlphaFoldDB" id="A0A9X4H3J2"/>